<proteinExistence type="predicted"/>
<protein>
    <submittedName>
        <fullName evidence="1">Uncharacterized protein</fullName>
    </submittedName>
</protein>
<comment type="caution">
    <text evidence="1">The sequence shown here is derived from an EMBL/GenBank/DDBJ whole genome shotgun (WGS) entry which is preliminary data.</text>
</comment>
<dbReference type="AlphaFoldDB" id="A0A0B4GFI8"/>
<keyword evidence="2" id="KW-1185">Reference proteome</keyword>
<dbReference type="EMBL" id="AZNH01000173">
    <property type="protein sequence ID" value="KID81248.1"/>
    <property type="molecule type" value="Genomic_DNA"/>
</dbReference>
<evidence type="ECO:0000313" key="1">
    <source>
        <dbReference type="EMBL" id="KID81248.1"/>
    </source>
</evidence>
<evidence type="ECO:0000313" key="2">
    <source>
        <dbReference type="Proteomes" id="UP000031192"/>
    </source>
</evidence>
<reference evidence="1 2" key="1">
    <citation type="journal article" date="2014" name="Proc. Natl. Acad. Sci. U.S.A.">
        <title>Trajectory and genomic determinants of fungal-pathogen speciation and host adaptation.</title>
        <authorList>
            <person name="Hu X."/>
            <person name="Xiao G."/>
            <person name="Zheng P."/>
            <person name="Shang Y."/>
            <person name="Su Y."/>
            <person name="Zhang X."/>
            <person name="Liu X."/>
            <person name="Zhan S."/>
            <person name="St Leger R.J."/>
            <person name="Wang C."/>
        </authorList>
    </citation>
    <scope>NUCLEOTIDE SEQUENCE [LARGE SCALE GENOMIC DNA]</scope>
    <source>
        <strain evidence="1 2">ARSEF 977</strain>
    </source>
</reference>
<name>A0A0B4GFI8_METGA</name>
<dbReference type="HOGENOM" id="CLU_059216_0_0_1"/>
<organism evidence="1 2">
    <name type="scientific">Metarhizium guizhouense (strain ARSEF 977)</name>
    <dbReference type="NCBI Taxonomy" id="1276136"/>
    <lineage>
        <taxon>Eukaryota</taxon>
        <taxon>Fungi</taxon>
        <taxon>Dikarya</taxon>
        <taxon>Ascomycota</taxon>
        <taxon>Pezizomycotina</taxon>
        <taxon>Sordariomycetes</taxon>
        <taxon>Hypocreomycetidae</taxon>
        <taxon>Hypocreales</taxon>
        <taxon>Clavicipitaceae</taxon>
        <taxon>Metarhizium</taxon>
    </lineage>
</organism>
<gene>
    <name evidence="1" type="ORF">MGU_11385</name>
</gene>
<sequence>MGYWKSSRETDPQNRHAVYGIFRQDDAFCIMAVRETRAGLCLDGNIPSHPDAFQIPYEEVELEPHYSPRDTHLKALSRQEAMEYCRVRQHQLDHGEISAERIENETKAVYEAQIRACTMLYTQSRNVTIPMFPAFPQSDGDERLNGRHGYGGHELHQSRRIEPRCIQVSPGGDERQLDRLQSVAAVERSGASARREIARAEAIQGRHHYNTNGRIPFHKPEDIQQLNRGWARQETPRMKSGSDVKMYDGHKYERKATGPFMGKLVSQGTIVAIDGDDYVEYHVLTKPSFF</sequence>
<accession>A0A0B4GFI8</accession>
<dbReference type="Proteomes" id="UP000031192">
    <property type="component" value="Unassembled WGS sequence"/>
</dbReference>